<evidence type="ECO:0000313" key="3">
    <source>
        <dbReference type="EMBL" id="MBB5210112.1"/>
    </source>
</evidence>
<keyword evidence="5" id="KW-1185">Reference proteome</keyword>
<feature type="transmembrane region" description="Helical" evidence="2">
    <location>
        <begin position="31"/>
        <end position="51"/>
    </location>
</feature>
<keyword evidence="2" id="KW-0812">Transmembrane</keyword>
<feature type="transmembrane region" description="Helical" evidence="2">
    <location>
        <begin position="221"/>
        <end position="245"/>
    </location>
</feature>
<keyword evidence="2" id="KW-1133">Transmembrane helix</keyword>
<dbReference type="EMBL" id="CP047491">
    <property type="protein sequence ID" value="QHQ39370.1"/>
    <property type="molecule type" value="Genomic_DNA"/>
</dbReference>
<dbReference type="AlphaFoldDB" id="A0A6P1TCS6"/>
<gene>
    <name evidence="4" type="ORF">GTQ55_10535</name>
    <name evidence="3" type="ORF">HNQ53_000300</name>
</gene>
<evidence type="ECO:0000256" key="2">
    <source>
        <dbReference type="SAM" id="Phobius"/>
    </source>
</evidence>
<dbReference type="Proteomes" id="UP000563601">
    <property type="component" value="Unassembled WGS sequence"/>
</dbReference>
<reference evidence="4 5" key="1">
    <citation type="submission" date="2020-01" db="EMBL/GenBank/DDBJ databases">
        <title>The possibility of degradation of plastic by Microbulbifer hydrolyticus IRE-31.</title>
        <authorList>
            <person name="Liu L."/>
        </authorList>
    </citation>
    <scope>NUCLEOTIDE SEQUENCE [LARGE SCALE GENOMIC DNA]</scope>
    <source>
        <strain evidence="4 5">IRE-31</strain>
    </source>
</reference>
<feature type="transmembrane region" description="Helical" evidence="2">
    <location>
        <begin position="274"/>
        <end position="293"/>
    </location>
</feature>
<dbReference type="EMBL" id="JACHHR010000001">
    <property type="protein sequence ID" value="MBB5210112.1"/>
    <property type="molecule type" value="Genomic_DNA"/>
</dbReference>
<evidence type="ECO:0000313" key="6">
    <source>
        <dbReference type="Proteomes" id="UP000563601"/>
    </source>
</evidence>
<accession>A0A6P1TCS6</accession>
<organism evidence="3 6">
    <name type="scientific">Microbulbifer hydrolyticus</name>
    <dbReference type="NCBI Taxonomy" id="48074"/>
    <lineage>
        <taxon>Bacteria</taxon>
        <taxon>Pseudomonadati</taxon>
        <taxon>Pseudomonadota</taxon>
        <taxon>Gammaproteobacteria</taxon>
        <taxon>Cellvibrionales</taxon>
        <taxon>Microbulbiferaceae</taxon>
        <taxon>Microbulbifer</taxon>
    </lineage>
</organism>
<feature type="transmembrane region" description="Helical" evidence="2">
    <location>
        <begin position="7"/>
        <end position="25"/>
    </location>
</feature>
<proteinExistence type="predicted"/>
<keyword evidence="2" id="KW-0472">Membrane</keyword>
<reference evidence="3 6" key="2">
    <citation type="submission" date="2020-08" db="EMBL/GenBank/DDBJ databases">
        <title>Genomic Encyclopedia of Type Strains, Phase IV (KMG-IV): sequencing the most valuable type-strain genomes for metagenomic binning, comparative biology and taxonomic classification.</title>
        <authorList>
            <person name="Goeker M."/>
        </authorList>
    </citation>
    <scope>NUCLEOTIDE SEQUENCE [LARGE SCALE GENOMIC DNA]</scope>
    <source>
        <strain evidence="3 6">DSM 11525</strain>
    </source>
</reference>
<dbReference type="Proteomes" id="UP000464675">
    <property type="component" value="Chromosome"/>
</dbReference>
<dbReference type="RefSeq" id="WP_161858692.1">
    <property type="nucleotide sequence ID" value="NZ_CP047491.1"/>
</dbReference>
<feature type="transmembrane region" description="Helical" evidence="2">
    <location>
        <begin position="106"/>
        <end position="125"/>
    </location>
</feature>
<dbReference type="OrthoDB" id="3199629at2"/>
<evidence type="ECO:0000313" key="5">
    <source>
        <dbReference type="Proteomes" id="UP000464675"/>
    </source>
</evidence>
<feature type="transmembrane region" description="Helical" evidence="2">
    <location>
        <begin position="146"/>
        <end position="164"/>
    </location>
</feature>
<keyword evidence="1" id="KW-0175">Coiled coil</keyword>
<protein>
    <submittedName>
        <fullName evidence="3">Uncharacterized protein</fullName>
    </submittedName>
</protein>
<feature type="transmembrane region" description="Helical" evidence="2">
    <location>
        <begin position="82"/>
        <end position="100"/>
    </location>
</feature>
<feature type="coiled-coil region" evidence="1">
    <location>
        <begin position="409"/>
        <end position="443"/>
    </location>
</feature>
<evidence type="ECO:0000256" key="1">
    <source>
        <dbReference type="SAM" id="Coils"/>
    </source>
</evidence>
<evidence type="ECO:0000313" key="4">
    <source>
        <dbReference type="EMBL" id="QHQ39370.1"/>
    </source>
</evidence>
<sequence>MTKLLKYLVASYCWLTPGWFLSGMVNEGKLWVLLLGSLLLGLPFFLSRLYISTVDKTFVVHQYRRGGLLRAIRGSRLLSTPFWLVISLASGACMLFWLHTLSRAEWILLCLCVPLYAWIHARVFAAVRSQYREYRAFAQGLGWSQWVFSIIASIGWVLILVYLFPHHEAPLLSEVMTEKHKVLLSADQSVLTQILDRYSAYYRAVADMGLEILQSGTPGGFVIAAIVITFVAIASFTVAISAFLIPVKEYRRIFSPLSEASDIPVVGFERSSTVGGFAVLGLLFIYPALGIQLEASVAEKIRMSEVNRFELVVKPRLERFEGHFFRQGTREKLQKLAAETLAKQGVGIELLETQMDAGYRLMSSNVDAYLDTYYSLPAEYMRLGAMLSNSLERKLSQDLTKALNRGEPFKHFERTLSKLSERNADLQAKYQQASQQLMAENQVAVPQGDFWQVEELSMEDLVTPADEIQHINGRMRGAAAGVGAVSAMVATKVVTKALAKGTLKLAAKAVAKGAVSKAGAGGASAAAGAVIGSVIPGAGTLVGAIIGAGVGLVVGVTVDYALLEVEEELTRDEFKQQILQSIDVARIEHRKQLGLE</sequence>
<name>A0A6P1TCS6_9GAMM</name>